<reference evidence="3" key="1">
    <citation type="submission" date="2017-04" db="EMBL/GenBank/DDBJ databases">
        <authorList>
            <person name="Varghese N."/>
            <person name="Submissions S."/>
        </authorList>
    </citation>
    <scope>NUCLEOTIDE SEQUENCE [LARGE SCALE GENOMIC DNA]</scope>
    <source>
        <strain evidence="3">Ballard 720</strain>
    </source>
</reference>
<organism evidence="2 3">
    <name type="scientific">Trinickia caryophylli</name>
    <name type="common">Paraburkholderia caryophylli</name>
    <dbReference type="NCBI Taxonomy" id="28094"/>
    <lineage>
        <taxon>Bacteria</taxon>
        <taxon>Pseudomonadati</taxon>
        <taxon>Pseudomonadota</taxon>
        <taxon>Betaproteobacteria</taxon>
        <taxon>Burkholderiales</taxon>
        <taxon>Burkholderiaceae</taxon>
        <taxon>Trinickia</taxon>
    </lineage>
</organism>
<dbReference type="AlphaFoldDB" id="A0A1X7G4I1"/>
<dbReference type="RefSeq" id="WP_085229383.1">
    <property type="nucleotide sequence ID" value="NZ_BSQD01000007.1"/>
</dbReference>
<sequence>MQHTVIAFFDTHAEAEAARAALIGAGLAAERIAMQARCEPTYATDATTVAERPAAEEGLLASIERFFESLFASAQPSHETAQYAEAVRRGAVMLSVDATDDAQCELARATLERTGPIDIEERAATWHAPSDEALRERSPLEELGLRRGRDARQRGAVRSYPRDEGSEVKTGAAQAGAQPISEAQANAMAAGCAPGMGAVFAAKRGAAAGTTDQEMDAAAAAPSPSPSPSATVPDEYLQGEEDFSGKKESGG</sequence>
<keyword evidence="3" id="KW-1185">Reference proteome</keyword>
<dbReference type="STRING" id="28094.SAMN06295900_113133"/>
<feature type="region of interest" description="Disordered" evidence="1">
    <location>
        <begin position="128"/>
        <end position="177"/>
    </location>
</feature>
<protein>
    <submittedName>
        <fullName evidence="2">Uncharacterized protein</fullName>
    </submittedName>
</protein>
<feature type="compositionally biased region" description="Basic and acidic residues" evidence="1">
    <location>
        <begin position="128"/>
        <end position="153"/>
    </location>
</feature>
<evidence type="ECO:0000313" key="2">
    <source>
        <dbReference type="EMBL" id="SMF63813.1"/>
    </source>
</evidence>
<dbReference type="GeneID" id="95553272"/>
<accession>A0A1X7G4I1</accession>
<proteinExistence type="predicted"/>
<evidence type="ECO:0000313" key="3">
    <source>
        <dbReference type="Proteomes" id="UP000192911"/>
    </source>
</evidence>
<evidence type="ECO:0000256" key="1">
    <source>
        <dbReference type="SAM" id="MobiDB-lite"/>
    </source>
</evidence>
<dbReference type="OrthoDB" id="581516at2"/>
<feature type="region of interest" description="Disordered" evidence="1">
    <location>
        <begin position="205"/>
        <end position="251"/>
    </location>
</feature>
<gene>
    <name evidence="2" type="ORF">SAMN06295900_113133</name>
</gene>
<name>A0A1X7G4I1_TRICW</name>
<dbReference type="Proteomes" id="UP000192911">
    <property type="component" value="Unassembled WGS sequence"/>
</dbReference>
<dbReference type="EMBL" id="FXAH01000013">
    <property type="protein sequence ID" value="SMF63813.1"/>
    <property type="molecule type" value="Genomic_DNA"/>
</dbReference>